<gene>
    <name evidence="1" type="ORF">E4099_22935</name>
</gene>
<dbReference type="OrthoDB" id="4179823at2"/>
<evidence type="ECO:0000313" key="1">
    <source>
        <dbReference type="EMBL" id="TGA98556.1"/>
    </source>
</evidence>
<evidence type="ECO:0000313" key="2">
    <source>
        <dbReference type="Proteomes" id="UP000297948"/>
    </source>
</evidence>
<dbReference type="RefSeq" id="WP_135341000.1">
    <property type="nucleotide sequence ID" value="NZ_JBHLTX010000017.1"/>
</dbReference>
<sequence length="166" mass="19015">MSFWLQSGNPETLKVGPAADMADATGQMYPMSTEDAILFWNRIPVRLEYRYDIPVLLDDLVPLLEEVQDPTFSQKLVHWGSDTFSTEWHIARDGDSIRIDSRWHSIHGGYEFLLNDRSRLTVGIESFVAEWLKVLRRITADLAICHVQLEDDDIAVRAKALLSKLN</sequence>
<accession>A0A4Z0GPI3</accession>
<reference evidence="1 2" key="1">
    <citation type="submission" date="2019-03" db="EMBL/GenBank/DDBJ databases">
        <authorList>
            <person name="Gonzalez-Pimentel J.L."/>
        </authorList>
    </citation>
    <scope>NUCLEOTIDE SEQUENCE [LARGE SCALE GENOMIC DNA]</scope>
    <source>
        <strain evidence="1 2">JCM 31289</strain>
    </source>
</reference>
<keyword evidence="2" id="KW-1185">Reference proteome</keyword>
<dbReference type="Proteomes" id="UP000297948">
    <property type="component" value="Unassembled WGS sequence"/>
</dbReference>
<organism evidence="1 2">
    <name type="scientific">Streptomyces palmae</name>
    <dbReference type="NCBI Taxonomy" id="1701085"/>
    <lineage>
        <taxon>Bacteria</taxon>
        <taxon>Bacillati</taxon>
        <taxon>Actinomycetota</taxon>
        <taxon>Actinomycetes</taxon>
        <taxon>Kitasatosporales</taxon>
        <taxon>Streptomycetaceae</taxon>
        <taxon>Streptomyces</taxon>
    </lineage>
</organism>
<dbReference type="EMBL" id="SRID01000260">
    <property type="protein sequence ID" value="TGA98556.1"/>
    <property type="molecule type" value="Genomic_DNA"/>
</dbReference>
<proteinExistence type="predicted"/>
<comment type="caution">
    <text evidence="1">The sequence shown here is derived from an EMBL/GenBank/DDBJ whole genome shotgun (WGS) entry which is preliminary data.</text>
</comment>
<protein>
    <submittedName>
        <fullName evidence="1">Uncharacterized protein</fullName>
    </submittedName>
</protein>
<name>A0A4Z0GPI3_9ACTN</name>
<dbReference type="AlphaFoldDB" id="A0A4Z0GPI3"/>